<dbReference type="SMART" id="SM00028">
    <property type="entry name" value="TPR"/>
    <property type="match status" value="6"/>
</dbReference>
<feature type="region of interest" description="Disordered" evidence="4">
    <location>
        <begin position="450"/>
        <end position="482"/>
    </location>
</feature>
<dbReference type="CDD" id="cd14014">
    <property type="entry name" value="STKc_PknB_like"/>
    <property type="match status" value="1"/>
</dbReference>
<dbReference type="GO" id="GO:0005524">
    <property type="term" value="F:ATP binding"/>
    <property type="evidence" value="ECO:0007669"/>
    <property type="project" value="UniProtKB-UniRule"/>
</dbReference>
<dbReference type="Gene3D" id="1.25.40.10">
    <property type="entry name" value="Tetratricopeptide repeat domain"/>
    <property type="match status" value="2"/>
</dbReference>
<dbReference type="PANTHER" id="PTHR16305">
    <property type="entry name" value="TESTICULAR SOLUBLE ADENYLYL CYCLASE"/>
    <property type="match status" value="1"/>
</dbReference>
<name>A0A848LDR8_9BACT</name>
<evidence type="ECO:0000259" key="5">
    <source>
        <dbReference type="PROSITE" id="PS50011"/>
    </source>
</evidence>
<accession>A0A848LDR8</accession>
<dbReference type="InterPro" id="IPR008271">
    <property type="entry name" value="Ser/Thr_kinase_AS"/>
</dbReference>
<dbReference type="EMBL" id="JABBJJ010000080">
    <property type="protein sequence ID" value="NMO16847.1"/>
    <property type="molecule type" value="Genomic_DNA"/>
</dbReference>
<protein>
    <submittedName>
        <fullName evidence="6">Protein kinase</fullName>
    </submittedName>
</protein>
<comment type="caution">
    <text evidence="6">The sequence shown here is derived from an EMBL/GenBank/DDBJ whole genome shotgun (WGS) entry which is preliminary data.</text>
</comment>
<dbReference type="InterPro" id="IPR027417">
    <property type="entry name" value="P-loop_NTPase"/>
</dbReference>
<keyword evidence="7" id="KW-1185">Reference proteome</keyword>
<dbReference type="PROSITE" id="PS00107">
    <property type="entry name" value="PROTEIN_KINASE_ATP"/>
    <property type="match status" value="1"/>
</dbReference>
<dbReference type="InterPro" id="IPR017441">
    <property type="entry name" value="Protein_kinase_ATP_BS"/>
</dbReference>
<dbReference type="InterPro" id="IPR011009">
    <property type="entry name" value="Kinase-like_dom_sf"/>
</dbReference>
<dbReference type="PANTHER" id="PTHR16305:SF28">
    <property type="entry name" value="GUANYLATE CYCLASE DOMAIN-CONTAINING PROTEIN"/>
    <property type="match status" value="1"/>
</dbReference>
<feature type="compositionally biased region" description="Basic and acidic residues" evidence="4">
    <location>
        <begin position="458"/>
        <end position="470"/>
    </location>
</feature>
<sequence>MRCPVCHRRLATGAACPVHRQRPPTGPSVEPWAPPDVPGLSRAALLGTGGFSHVFTAYREEDGREVALKVGLGPHHERFAREAAALRRVKPPTVPELLRHGTVRGRPFLVLERLHGQTLAAWMAALPGTGAASVPRVRELLAGLCSALERVHAAGLAHRDLKPENIFLREGGALSLLDFGLARFLDEPGDSASTDEEAPGFTPLGQRLGTTLYMAPEQCLDARGADAAADVYALGILLFELLTGAPPFTGGPEEIRHAHVSLRPPRVSERAAVPVALDEVLRRCLAKSPVDRFARAADVRFAFEAACREEVTGSPSLLAAGLTPTPTPSSLGAGRRPVALLGVRADLGVDALLAAVEPQGGTLARVGARGYVIAFSESLSAEANLRAGALVARRLTEEGRAATVLHLAELYVYPGTTLTRVAGAALEAVGDWWPGDLAAGEARVTPAAARRLGAGSTRSEEGDSRLRLHDGGASSSSEAPPVLGREEVLAALEAEAARSLDEGVPGLCVLTGDVGLGKSRLLELLGTRLESRGRARVVRLRAPPPDSVARESLHDTMKAAFAEPDAAPLARVPPRRPVPLADSRHAAARDLADSLRQRAREAPRVLLVDDGHLADPTSLDALEVATLAGARAPLWVCIAARPALLGLRPHLGERSALVTRHALPPLSPEASRALLLRLLRPAEHIPEPVLARLERLAQGVPLSLVELAGALRAAGALRTSPGGGWYIAPDALLDVSVTPLFERLAARALAGLPEAHRELARLCAVLGTEVEVSRVDAVLRHLDAQLPPEREAPLDASAGLQRLDAGAGLQRLARSGLLRPAGPRRFAFRHPLLREALEALLPPPARRALHAAALLATPGDGLAERLRRAHHAAACGAHDEASVTFLALAEEARRSHLSVEAEQHYTRALALLPESDGERRALALAGRGRVRHRLQRFREGLADLSAARALAEARGDVAMQVDLLLEEATARDWMEDVDGSTACTREALERIEQLDDPRLSLRCTLARGRLHVRQGEWGAAARVLTSAVEGAEIARDHETGVVSGALLGSALTFLDRTEEAAARFEEALVRCEEAGDVLHLAATLINRVLLWLRQGDVRRMEDDLRRAMALGRELGHAQVERWSTFNLAEVLYMQGRLEEALPLARRVHELGVRFFREHPVPTDALLLARIGAELGDLAEASRQLRWIETHCPPESLPPTAVMRRLVELQVREAQADGVAADSAAWHALAEEADTYASADEKAELFLQAARSALRAGRGEEARAWLERAERAVEGAPLWRPRMESLRAALCAV</sequence>
<dbReference type="PROSITE" id="PS00108">
    <property type="entry name" value="PROTEIN_KINASE_ST"/>
    <property type="match status" value="1"/>
</dbReference>
<evidence type="ECO:0000256" key="1">
    <source>
        <dbReference type="ARBA" id="ARBA00022741"/>
    </source>
</evidence>
<evidence type="ECO:0000256" key="4">
    <source>
        <dbReference type="SAM" id="MobiDB-lite"/>
    </source>
</evidence>
<dbReference type="GO" id="GO:0005737">
    <property type="term" value="C:cytoplasm"/>
    <property type="evidence" value="ECO:0007669"/>
    <property type="project" value="TreeGrafter"/>
</dbReference>
<gene>
    <name evidence="6" type="ORF">HG543_18560</name>
</gene>
<dbReference type="SMART" id="SM00220">
    <property type="entry name" value="S_TKc"/>
    <property type="match status" value="1"/>
</dbReference>
<organism evidence="6 7">
    <name type="scientific">Pyxidicoccus fallax</name>
    <dbReference type="NCBI Taxonomy" id="394095"/>
    <lineage>
        <taxon>Bacteria</taxon>
        <taxon>Pseudomonadati</taxon>
        <taxon>Myxococcota</taxon>
        <taxon>Myxococcia</taxon>
        <taxon>Myxococcales</taxon>
        <taxon>Cystobacterineae</taxon>
        <taxon>Myxococcaceae</taxon>
        <taxon>Pyxidicoccus</taxon>
    </lineage>
</organism>
<feature type="domain" description="Protein kinase" evidence="5">
    <location>
        <begin position="40"/>
        <end position="304"/>
    </location>
</feature>
<keyword evidence="6" id="KW-0808">Transferase</keyword>
<keyword evidence="6" id="KW-0418">Kinase</keyword>
<dbReference type="Gene3D" id="1.10.510.10">
    <property type="entry name" value="Transferase(Phosphotransferase) domain 1"/>
    <property type="match status" value="1"/>
</dbReference>
<evidence type="ECO:0000256" key="2">
    <source>
        <dbReference type="ARBA" id="ARBA00022840"/>
    </source>
</evidence>
<evidence type="ECO:0000256" key="3">
    <source>
        <dbReference type="PROSITE-ProRule" id="PRU10141"/>
    </source>
</evidence>
<dbReference type="PROSITE" id="PS50011">
    <property type="entry name" value="PROTEIN_KINASE_DOM"/>
    <property type="match status" value="1"/>
</dbReference>
<proteinExistence type="predicted"/>
<evidence type="ECO:0000313" key="6">
    <source>
        <dbReference type="EMBL" id="NMO16847.1"/>
    </source>
</evidence>
<dbReference type="InterPro" id="IPR000719">
    <property type="entry name" value="Prot_kinase_dom"/>
</dbReference>
<keyword evidence="2 3" id="KW-0067">ATP-binding</keyword>
<dbReference type="RefSeq" id="WP_169346135.1">
    <property type="nucleotide sequence ID" value="NZ_JABBJJ010000080.1"/>
</dbReference>
<feature type="binding site" evidence="3">
    <location>
        <position position="69"/>
    </location>
    <ligand>
        <name>ATP</name>
        <dbReference type="ChEBI" id="CHEBI:30616"/>
    </ligand>
</feature>
<evidence type="ECO:0000313" key="7">
    <source>
        <dbReference type="Proteomes" id="UP000518300"/>
    </source>
</evidence>
<dbReference type="SUPFAM" id="SSF56112">
    <property type="entry name" value="Protein kinase-like (PK-like)"/>
    <property type="match status" value="1"/>
</dbReference>
<dbReference type="GO" id="GO:0004016">
    <property type="term" value="F:adenylate cyclase activity"/>
    <property type="evidence" value="ECO:0007669"/>
    <property type="project" value="TreeGrafter"/>
</dbReference>
<dbReference type="Pfam" id="PF00069">
    <property type="entry name" value="Pkinase"/>
    <property type="match status" value="1"/>
</dbReference>
<keyword evidence="1 3" id="KW-0547">Nucleotide-binding</keyword>
<dbReference type="SUPFAM" id="SSF52540">
    <property type="entry name" value="P-loop containing nucleoside triphosphate hydrolases"/>
    <property type="match status" value="1"/>
</dbReference>
<dbReference type="InterPro" id="IPR019734">
    <property type="entry name" value="TPR_rpt"/>
</dbReference>
<dbReference type="Proteomes" id="UP000518300">
    <property type="component" value="Unassembled WGS sequence"/>
</dbReference>
<dbReference type="GO" id="GO:0004672">
    <property type="term" value="F:protein kinase activity"/>
    <property type="evidence" value="ECO:0007669"/>
    <property type="project" value="InterPro"/>
</dbReference>
<dbReference type="InterPro" id="IPR011990">
    <property type="entry name" value="TPR-like_helical_dom_sf"/>
</dbReference>
<dbReference type="SUPFAM" id="SSF48452">
    <property type="entry name" value="TPR-like"/>
    <property type="match status" value="2"/>
</dbReference>
<dbReference type="InterPro" id="IPR041664">
    <property type="entry name" value="AAA_16"/>
</dbReference>
<reference evidence="6 7" key="1">
    <citation type="submission" date="2020-04" db="EMBL/GenBank/DDBJ databases">
        <title>Draft genome of Pyxidicoccus fallax type strain.</title>
        <authorList>
            <person name="Whitworth D.E."/>
        </authorList>
    </citation>
    <scope>NUCLEOTIDE SEQUENCE [LARGE SCALE GENOMIC DNA]</scope>
    <source>
        <strain evidence="6 7">DSM 14698</strain>
    </source>
</reference>
<dbReference type="Pfam" id="PF13191">
    <property type="entry name" value="AAA_16"/>
    <property type="match status" value="1"/>
</dbReference>